<dbReference type="EMBL" id="BPLR01016344">
    <property type="protein sequence ID" value="GIY83135.1"/>
    <property type="molecule type" value="Genomic_DNA"/>
</dbReference>
<reference evidence="1 2" key="1">
    <citation type="submission" date="2021-06" db="EMBL/GenBank/DDBJ databases">
        <title>Caerostris extrusa draft genome.</title>
        <authorList>
            <person name="Kono N."/>
            <person name="Arakawa K."/>
        </authorList>
    </citation>
    <scope>NUCLEOTIDE SEQUENCE [LARGE SCALE GENOMIC DNA]</scope>
</reference>
<dbReference type="AlphaFoldDB" id="A0AAV4WMD6"/>
<dbReference type="Proteomes" id="UP001054945">
    <property type="component" value="Unassembled WGS sequence"/>
</dbReference>
<protein>
    <submittedName>
        <fullName evidence="1">Uncharacterized protein</fullName>
    </submittedName>
</protein>
<evidence type="ECO:0000313" key="1">
    <source>
        <dbReference type="EMBL" id="GIY83135.1"/>
    </source>
</evidence>
<gene>
    <name evidence="1" type="ORF">CEXT_172311</name>
</gene>
<name>A0AAV4WMD6_CAEEX</name>
<organism evidence="1 2">
    <name type="scientific">Caerostris extrusa</name>
    <name type="common">Bark spider</name>
    <name type="synonym">Caerostris bankana</name>
    <dbReference type="NCBI Taxonomy" id="172846"/>
    <lineage>
        <taxon>Eukaryota</taxon>
        <taxon>Metazoa</taxon>
        <taxon>Ecdysozoa</taxon>
        <taxon>Arthropoda</taxon>
        <taxon>Chelicerata</taxon>
        <taxon>Arachnida</taxon>
        <taxon>Araneae</taxon>
        <taxon>Araneomorphae</taxon>
        <taxon>Entelegynae</taxon>
        <taxon>Araneoidea</taxon>
        <taxon>Araneidae</taxon>
        <taxon>Caerostris</taxon>
    </lineage>
</organism>
<keyword evidence="2" id="KW-1185">Reference proteome</keyword>
<accession>A0AAV4WMD6</accession>
<comment type="caution">
    <text evidence="1">The sequence shown here is derived from an EMBL/GenBank/DDBJ whole genome shotgun (WGS) entry which is preliminary data.</text>
</comment>
<sequence length="101" mass="11538">MVTPLNLTETVFQGFAIKFDTAVIFLDLSLRDNPLVVRFVQEMTYDPTSLQEMTARTIKLFRIPFANHELPKSLHGYLSSASRCVNQNAKIGHKFICTINY</sequence>
<proteinExistence type="predicted"/>
<evidence type="ECO:0000313" key="2">
    <source>
        <dbReference type="Proteomes" id="UP001054945"/>
    </source>
</evidence>